<evidence type="ECO:0000313" key="3">
    <source>
        <dbReference type="EMBL" id="NEA17131.1"/>
    </source>
</evidence>
<accession>A0A6N9U070</accession>
<dbReference type="Proteomes" id="UP000471293">
    <property type="component" value="Unassembled WGS sequence"/>
</dbReference>
<dbReference type="RefSeq" id="WP_164345634.1">
    <property type="nucleotide sequence ID" value="NZ_JAAGLQ010000340.1"/>
</dbReference>
<feature type="signal peptide" evidence="2">
    <location>
        <begin position="1"/>
        <end position="22"/>
    </location>
</feature>
<name>A0A6N9U070_STRHA</name>
<protein>
    <recommendedName>
        <fullName evidence="5">Lipoprotein</fullName>
    </recommendedName>
</protein>
<reference evidence="3 4" key="1">
    <citation type="submission" date="2020-01" db="EMBL/GenBank/DDBJ databases">
        <title>Insect and environment-associated Actinomycetes.</title>
        <authorList>
            <person name="Currrie C."/>
            <person name="Chevrette M."/>
            <person name="Carlson C."/>
            <person name="Stubbendieck R."/>
            <person name="Wendt-Pienkowski E."/>
        </authorList>
    </citation>
    <scope>NUCLEOTIDE SEQUENCE [LARGE SCALE GENOMIC DNA]</scope>
    <source>
        <strain evidence="3 4">SID11342</strain>
    </source>
</reference>
<dbReference type="PROSITE" id="PS51257">
    <property type="entry name" value="PROKAR_LIPOPROTEIN"/>
    <property type="match status" value="1"/>
</dbReference>
<comment type="caution">
    <text evidence="3">The sequence shown here is derived from an EMBL/GenBank/DDBJ whole genome shotgun (WGS) entry which is preliminary data.</text>
</comment>
<sequence length="242" mass="24956">MPHPLRSAALAALLLAGAVACGDSSDAGTSTAESSASSSPAPADDAAGGSAAARVEAVNETMRTTTFSAIGTSTAYDGALQNMTWNPRQGLHIRISGTIGGSMYCQDGVTYISSNLFAESLKQQGQEITVPADLDDVYVTTKSGEGCDAYFALSPTGRFSPSDDAEVNGTPARAVKVSASASATDTYYVSAEDPAYLLKLESTRDGRTSSTTYVDFGKETTVTLPSADKTLTMDAFRARIGG</sequence>
<gene>
    <name evidence="3" type="ORF">G3I29_16760</name>
</gene>
<proteinExistence type="predicted"/>
<feature type="chain" id="PRO_5038907073" description="Lipoprotein" evidence="2">
    <location>
        <begin position="23"/>
        <end position="242"/>
    </location>
</feature>
<evidence type="ECO:0008006" key="5">
    <source>
        <dbReference type="Google" id="ProtNLM"/>
    </source>
</evidence>
<keyword evidence="2" id="KW-0732">Signal</keyword>
<dbReference type="EMBL" id="JAAGLQ010000340">
    <property type="protein sequence ID" value="NEA17131.1"/>
    <property type="molecule type" value="Genomic_DNA"/>
</dbReference>
<evidence type="ECO:0000256" key="2">
    <source>
        <dbReference type="SAM" id="SignalP"/>
    </source>
</evidence>
<feature type="region of interest" description="Disordered" evidence="1">
    <location>
        <begin position="26"/>
        <end position="51"/>
    </location>
</feature>
<evidence type="ECO:0000256" key="1">
    <source>
        <dbReference type="SAM" id="MobiDB-lite"/>
    </source>
</evidence>
<organism evidence="3 4">
    <name type="scientific">Streptomyces halstedii</name>
    <dbReference type="NCBI Taxonomy" id="1944"/>
    <lineage>
        <taxon>Bacteria</taxon>
        <taxon>Bacillati</taxon>
        <taxon>Actinomycetota</taxon>
        <taxon>Actinomycetes</taxon>
        <taxon>Kitasatosporales</taxon>
        <taxon>Streptomycetaceae</taxon>
        <taxon>Streptomyces</taxon>
    </lineage>
</organism>
<dbReference type="AlphaFoldDB" id="A0A6N9U070"/>
<evidence type="ECO:0000313" key="4">
    <source>
        <dbReference type="Proteomes" id="UP000471293"/>
    </source>
</evidence>